<feature type="region of interest" description="Disordered" evidence="1">
    <location>
        <begin position="146"/>
        <end position="176"/>
    </location>
</feature>
<evidence type="ECO:0000313" key="3">
    <source>
        <dbReference type="RefSeq" id="XP_034085064.1"/>
    </source>
</evidence>
<gene>
    <name evidence="3" type="primary">LOC117554698</name>
</gene>
<dbReference type="GeneID" id="117554698"/>
<dbReference type="Proteomes" id="UP000515161">
    <property type="component" value="Unplaced"/>
</dbReference>
<proteinExistence type="predicted"/>
<dbReference type="AlphaFoldDB" id="A0A6P8V4C0"/>
<evidence type="ECO:0000256" key="1">
    <source>
        <dbReference type="SAM" id="MobiDB-lite"/>
    </source>
</evidence>
<keyword evidence="2" id="KW-1185">Reference proteome</keyword>
<evidence type="ECO:0000313" key="2">
    <source>
        <dbReference type="Proteomes" id="UP000515161"/>
    </source>
</evidence>
<sequence length="402" mass="45595">MFGFPKGGSLSKLKIKNLRDKLQECEDGIKKKSRIKGKDLEKLDSHRKCLKYWEDEAECRERRQLAAAIRKIQVDDKGEEKEKNSFIPPPKYKPHTSLYPSLYTGVEDPLLDCGFPFPPPPPPVHLPAEEAEEAAGGEVTAKLERTVQEKKEKREREEKEAELYRKEHPRKPDQDLNYNLPMIQVAGPAGPSLVYRPWTISDMREIAKDHIPDVELGGAKFAAALNMFCRQFTPTMPEIKTLLTLRMGPTHVSHFAEILGGQQHVVAPLWDDDLNNTYRTALARLEAAITTKFPAKVDMSRIWACKQTPEETVNYYFHRLEKVFTENSGIIKQEAGAQGVAEIGVWETHLTNAFLNGLSPAISASVRNSCIGVMEGARLEEIRRHAVHAEKRLLRRKSQRGK</sequence>
<feature type="compositionally biased region" description="Basic and acidic residues" evidence="1">
    <location>
        <begin position="146"/>
        <end position="174"/>
    </location>
</feature>
<dbReference type="FunCoup" id="A0A6P8V4C0">
    <property type="interactions" value="1"/>
</dbReference>
<name>A0A6P8V4C0_GYMAC</name>
<organism evidence="2 3">
    <name type="scientific">Gymnodraco acuticeps</name>
    <name type="common">Antarctic dragonfish</name>
    <dbReference type="NCBI Taxonomy" id="8218"/>
    <lineage>
        <taxon>Eukaryota</taxon>
        <taxon>Metazoa</taxon>
        <taxon>Chordata</taxon>
        <taxon>Craniata</taxon>
        <taxon>Vertebrata</taxon>
        <taxon>Euteleostomi</taxon>
        <taxon>Actinopterygii</taxon>
        <taxon>Neopterygii</taxon>
        <taxon>Teleostei</taxon>
        <taxon>Neoteleostei</taxon>
        <taxon>Acanthomorphata</taxon>
        <taxon>Eupercaria</taxon>
        <taxon>Perciformes</taxon>
        <taxon>Notothenioidei</taxon>
        <taxon>Bathydraconidae</taxon>
        <taxon>Gymnodraco</taxon>
    </lineage>
</organism>
<dbReference type="OrthoDB" id="8960550at2759"/>
<dbReference type="InParanoid" id="A0A6P8V4C0"/>
<accession>A0A6P8V4C0</accession>
<dbReference type="RefSeq" id="XP_034085064.1">
    <property type="nucleotide sequence ID" value="XM_034229173.1"/>
</dbReference>
<protein>
    <submittedName>
        <fullName evidence="3">Uncharacterized protein LOC117554698</fullName>
    </submittedName>
</protein>
<dbReference type="KEGG" id="gacu:117554698"/>
<reference evidence="3" key="1">
    <citation type="submission" date="2025-08" db="UniProtKB">
        <authorList>
            <consortium name="RefSeq"/>
        </authorList>
    </citation>
    <scope>IDENTIFICATION</scope>
</reference>